<keyword evidence="2" id="KW-0813">Transport</keyword>
<dbReference type="PANTHER" id="PTHR43528:SF3">
    <property type="entry name" value="CITRATE-PROTON SYMPORTER"/>
    <property type="match status" value="1"/>
</dbReference>
<keyword evidence="11" id="KW-1185">Reference proteome</keyword>
<gene>
    <name evidence="10" type="ORF">WKW82_27360</name>
</gene>
<dbReference type="SUPFAM" id="SSF103473">
    <property type="entry name" value="MFS general substrate transporter"/>
    <property type="match status" value="1"/>
</dbReference>
<feature type="domain" description="Major facilitator superfamily (MFS) profile" evidence="9">
    <location>
        <begin position="1"/>
        <end position="131"/>
    </location>
</feature>
<evidence type="ECO:0000256" key="2">
    <source>
        <dbReference type="ARBA" id="ARBA00022448"/>
    </source>
</evidence>
<feature type="transmembrane region" description="Helical" evidence="8">
    <location>
        <begin position="42"/>
        <end position="67"/>
    </location>
</feature>
<reference evidence="10 11" key="1">
    <citation type="submission" date="2024-03" db="EMBL/GenBank/DDBJ databases">
        <title>Novel species of the genus Variovorax.</title>
        <authorList>
            <person name="Liu Q."/>
            <person name="Xin Y.-H."/>
        </authorList>
    </citation>
    <scope>NUCLEOTIDE SEQUENCE [LARGE SCALE GENOMIC DNA]</scope>
    <source>
        <strain evidence="10 11">KACC 18900</strain>
    </source>
</reference>
<evidence type="ECO:0000256" key="6">
    <source>
        <dbReference type="ARBA" id="ARBA00022989"/>
    </source>
</evidence>
<evidence type="ECO:0000256" key="8">
    <source>
        <dbReference type="SAM" id="Phobius"/>
    </source>
</evidence>
<keyword evidence="6 8" id="KW-1133">Transmembrane helix</keyword>
<evidence type="ECO:0000313" key="11">
    <source>
        <dbReference type="Proteomes" id="UP001385892"/>
    </source>
</evidence>
<dbReference type="Proteomes" id="UP001385892">
    <property type="component" value="Unassembled WGS sequence"/>
</dbReference>
<feature type="transmembrane region" description="Helical" evidence="8">
    <location>
        <begin position="12"/>
        <end position="30"/>
    </location>
</feature>
<dbReference type="PROSITE" id="PS50850">
    <property type="entry name" value="MFS"/>
    <property type="match status" value="1"/>
</dbReference>
<comment type="caution">
    <text evidence="10">The sequence shown here is derived from an EMBL/GenBank/DDBJ whole genome shotgun (WGS) entry which is preliminary data.</text>
</comment>
<feature type="transmembrane region" description="Helical" evidence="8">
    <location>
        <begin position="107"/>
        <end position="127"/>
    </location>
</feature>
<keyword evidence="3" id="KW-1003">Cell membrane</keyword>
<evidence type="ECO:0000256" key="3">
    <source>
        <dbReference type="ARBA" id="ARBA00022475"/>
    </source>
</evidence>
<proteinExistence type="predicted"/>
<comment type="subcellular location">
    <subcellularLocation>
        <location evidence="1">Cell membrane</location>
        <topology evidence="1">Multi-pass membrane protein</topology>
    </subcellularLocation>
</comment>
<dbReference type="InterPro" id="IPR020846">
    <property type="entry name" value="MFS_dom"/>
</dbReference>
<sequence>MGGWLADRYGRLWIMVIPRVALALLTYPAFMLLIEHTSFTNLLLVTTLLGGMTAISGAASLVIVPELLPNHLRALGMSIAYAVGVSLFGGTTQFIITWLIGATGNPAAPAWYVTGTSIICVLAMLALPETRSKTLER</sequence>
<evidence type="ECO:0000256" key="4">
    <source>
        <dbReference type="ARBA" id="ARBA00022692"/>
    </source>
</evidence>
<dbReference type="RefSeq" id="WP_340345714.1">
    <property type="nucleotide sequence ID" value="NZ_JBBKZT010000015.1"/>
</dbReference>
<keyword evidence="5" id="KW-0769">Symport</keyword>
<keyword evidence="4 8" id="KW-0812">Transmembrane</keyword>
<name>A0ABU8WU21_9BURK</name>
<protein>
    <submittedName>
        <fullName evidence="10">MFS transporter</fullName>
    </submittedName>
</protein>
<keyword evidence="7 8" id="KW-0472">Membrane</keyword>
<dbReference type="Gene3D" id="1.20.1250.20">
    <property type="entry name" value="MFS general substrate transporter like domains"/>
    <property type="match status" value="1"/>
</dbReference>
<evidence type="ECO:0000256" key="7">
    <source>
        <dbReference type="ARBA" id="ARBA00023136"/>
    </source>
</evidence>
<evidence type="ECO:0000256" key="1">
    <source>
        <dbReference type="ARBA" id="ARBA00004651"/>
    </source>
</evidence>
<evidence type="ECO:0000256" key="5">
    <source>
        <dbReference type="ARBA" id="ARBA00022847"/>
    </source>
</evidence>
<evidence type="ECO:0000259" key="9">
    <source>
        <dbReference type="PROSITE" id="PS50850"/>
    </source>
</evidence>
<evidence type="ECO:0000313" key="10">
    <source>
        <dbReference type="EMBL" id="MEJ8850384.1"/>
    </source>
</evidence>
<organism evidence="10 11">
    <name type="scientific">Variovorax rhizosphaerae</name>
    <dbReference type="NCBI Taxonomy" id="1836200"/>
    <lineage>
        <taxon>Bacteria</taxon>
        <taxon>Pseudomonadati</taxon>
        <taxon>Pseudomonadota</taxon>
        <taxon>Betaproteobacteria</taxon>
        <taxon>Burkholderiales</taxon>
        <taxon>Comamonadaceae</taxon>
        <taxon>Variovorax</taxon>
    </lineage>
</organism>
<dbReference type="InterPro" id="IPR011701">
    <property type="entry name" value="MFS"/>
</dbReference>
<dbReference type="InterPro" id="IPR051084">
    <property type="entry name" value="H+-coupled_symporters"/>
</dbReference>
<dbReference type="PANTHER" id="PTHR43528">
    <property type="entry name" value="ALPHA-KETOGLUTARATE PERMEASE"/>
    <property type="match status" value="1"/>
</dbReference>
<feature type="transmembrane region" description="Helical" evidence="8">
    <location>
        <begin position="79"/>
        <end position="101"/>
    </location>
</feature>
<dbReference type="Pfam" id="PF07690">
    <property type="entry name" value="MFS_1"/>
    <property type="match status" value="1"/>
</dbReference>
<dbReference type="InterPro" id="IPR036259">
    <property type="entry name" value="MFS_trans_sf"/>
</dbReference>
<dbReference type="EMBL" id="JBBKZT010000015">
    <property type="protein sequence ID" value="MEJ8850384.1"/>
    <property type="molecule type" value="Genomic_DNA"/>
</dbReference>
<accession>A0ABU8WU21</accession>